<accession>A0A2P2K8I6</accession>
<dbReference type="AlphaFoldDB" id="A0A2P2K8I6"/>
<sequence length="72" mass="8029">MGLEGIELILRAGAADDSVPSLGQFQGKGSSQSFAHSRYHHFLSTATGARRRRRSRSVSCPYWRGHHLLLHI</sequence>
<proteinExistence type="predicted"/>
<name>A0A2P2K8I6_RHIMU</name>
<organism evidence="1">
    <name type="scientific">Rhizophora mucronata</name>
    <name type="common">Asiatic mangrove</name>
    <dbReference type="NCBI Taxonomy" id="61149"/>
    <lineage>
        <taxon>Eukaryota</taxon>
        <taxon>Viridiplantae</taxon>
        <taxon>Streptophyta</taxon>
        <taxon>Embryophyta</taxon>
        <taxon>Tracheophyta</taxon>
        <taxon>Spermatophyta</taxon>
        <taxon>Magnoliopsida</taxon>
        <taxon>eudicotyledons</taxon>
        <taxon>Gunneridae</taxon>
        <taxon>Pentapetalae</taxon>
        <taxon>rosids</taxon>
        <taxon>fabids</taxon>
        <taxon>Malpighiales</taxon>
        <taxon>Rhizophoraceae</taxon>
        <taxon>Rhizophora</taxon>
    </lineage>
</organism>
<protein>
    <submittedName>
        <fullName evidence="1">NADPH-dependent pterin aldehyde reductase isoform X1</fullName>
    </submittedName>
</protein>
<reference evidence="1" key="1">
    <citation type="submission" date="2018-02" db="EMBL/GenBank/DDBJ databases">
        <title>Rhizophora mucronata_Transcriptome.</title>
        <authorList>
            <person name="Meera S.P."/>
            <person name="Sreeshan A."/>
            <person name="Augustine A."/>
        </authorList>
    </citation>
    <scope>NUCLEOTIDE SEQUENCE</scope>
    <source>
        <tissue evidence="1">Leaf</tissue>
    </source>
</reference>
<evidence type="ECO:0000313" key="1">
    <source>
        <dbReference type="EMBL" id="MBX02001.1"/>
    </source>
</evidence>
<dbReference type="EMBL" id="GGEC01021517">
    <property type="protein sequence ID" value="MBX02001.1"/>
    <property type="molecule type" value="Transcribed_RNA"/>
</dbReference>